<dbReference type="GeneID" id="36566547"/>
<dbReference type="VEuPathDB" id="FungiDB:C7M61_003158"/>
<evidence type="ECO:0000256" key="1">
    <source>
        <dbReference type="SAM" id="MobiDB-lite"/>
    </source>
</evidence>
<reference evidence="2 3" key="1">
    <citation type="submission" date="2018-03" db="EMBL/GenBank/DDBJ databases">
        <title>Candida pseudohaemulonii genome assembly and annotation.</title>
        <authorList>
            <person name="Munoz J.F."/>
            <person name="Gade L.G."/>
            <person name="Chow N.A."/>
            <person name="Litvintseva A.P."/>
            <person name="Loparev V.N."/>
            <person name="Cuomo C.A."/>
        </authorList>
    </citation>
    <scope>NUCLEOTIDE SEQUENCE [LARGE SCALE GENOMIC DNA]</scope>
    <source>
        <strain evidence="2 3">B12108</strain>
    </source>
</reference>
<protein>
    <submittedName>
        <fullName evidence="2">Uncharacterized protein</fullName>
    </submittedName>
</protein>
<proteinExistence type="predicted"/>
<evidence type="ECO:0000313" key="3">
    <source>
        <dbReference type="Proteomes" id="UP000241107"/>
    </source>
</evidence>
<dbReference type="RefSeq" id="XP_024713418.1">
    <property type="nucleotide sequence ID" value="XM_024858508.1"/>
</dbReference>
<comment type="caution">
    <text evidence="2">The sequence shown here is derived from an EMBL/GenBank/DDBJ whole genome shotgun (WGS) entry which is preliminary data.</text>
</comment>
<feature type="region of interest" description="Disordered" evidence="1">
    <location>
        <begin position="48"/>
        <end position="97"/>
    </location>
</feature>
<evidence type="ECO:0000313" key="2">
    <source>
        <dbReference type="EMBL" id="PSK37908.1"/>
    </source>
</evidence>
<keyword evidence="3" id="KW-1185">Reference proteome</keyword>
<name>A0A2P7YPK6_9ASCO</name>
<gene>
    <name evidence="2" type="ORF">C7M61_003158</name>
</gene>
<dbReference type="EMBL" id="PYFQ01000007">
    <property type="protein sequence ID" value="PSK37908.1"/>
    <property type="molecule type" value="Genomic_DNA"/>
</dbReference>
<sequence length="108" mass="11695">MFINASANSGDIRIATTLYMGRLIGFVSQLAVETVIFFYKKTLGEWKPAEEQRQGNSTRRGTGGDGGDDDDHGGWGPRIVEEGPRMAEEKAPEAPPSYHSVVNLGLVA</sequence>
<dbReference type="Proteomes" id="UP000241107">
    <property type="component" value="Unassembled WGS sequence"/>
</dbReference>
<dbReference type="AlphaFoldDB" id="A0A2P7YPK6"/>
<accession>A0A2P7YPK6</accession>
<feature type="compositionally biased region" description="Basic and acidic residues" evidence="1">
    <location>
        <begin position="79"/>
        <end position="92"/>
    </location>
</feature>
<organism evidence="2 3">
    <name type="scientific">Candidozyma pseudohaemuli</name>
    <dbReference type="NCBI Taxonomy" id="418784"/>
    <lineage>
        <taxon>Eukaryota</taxon>
        <taxon>Fungi</taxon>
        <taxon>Dikarya</taxon>
        <taxon>Ascomycota</taxon>
        <taxon>Saccharomycotina</taxon>
        <taxon>Pichiomycetes</taxon>
        <taxon>Metschnikowiaceae</taxon>
        <taxon>Candidozyma</taxon>
    </lineage>
</organism>